<proteinExistence type="predicted"/>
<name>A0A9W9G415_9EURO</name>
<dbReference type="GO" id="GO:0000329">
    <property type="term" value="C:fungal-type vacuole membrane"/>
    <property type="evidence" value="ECO:0007669"/>
    <property type="project" value="InterPro"/>
</dbReference>
<evidence type="ECO:0000313" key="3">
    <source>
        <dbReference type="Proteomes" id="UP001149074"/>
    </source>
</evidence>
<dbReference type="PANTHER" id="PTHR35895:SF2">
    <property type="match status" value="1"/>
</dbReference>
<reference evidence="2" key="1">
    <citation type="submission" date="2022-11" db="EMBL/GenBank/DDBJ databases">
        <authorList>
            <person name="Petersen C."/>
        </authorList>
    </citation>
    <scope>NUCLEOTIDE SEQUENCE</scope>
    <source>
        <strain evidence="2">IBT 30761</strain>
    </source>
</reference>
<dbReference type="Proteomes" id="UP001149074">
    <property type="component" value="Unassembled WGS sequence"/>
</dbReference>
<dbReference type="OrthoDB" id="10039566at2759"/>
<keyword evidence="1" id="KW-1133">Transmembrane helix</keyword>
<dbReference type="GeneID" id="81353581"/>
<dbReference type="EMBL" id="JAPQKI010000002">
    <property type="protein sequence ID" value="KAJ5111573.1"/>
    <property type="molecule type" value="Genomic_DNA"/>
</dbReference>
<dbReference type="RefSeq" id="XP_056479643.1">
    <property type="nucleotide sequence ID" value="XM_056614602.1"/>
</dbReference>
<gene>
    <name evidence="2" type="ORF">N7532_002108</name>
</gene>
<dbReference type="InterPro" id="IPR046368">
    <property type="entry name" value="Tag1"/>
</dbReference>
<comment type="caution">
    <text evidence="2">The sequence shown here is derived from an EMBL/GenBank/DDBJ whole genome shotgun (WGS) entry which is preliminary data.</text>
</comment>
<dbReference type="InterPro" id="IPR022185">
    <property type="entry name" value="DUF3712"/>
</dbReference>
<keyword evidence="1" id="KW-0812">Transmembrane</keyword>
<dbReference type="AlphaFoldDB" id="A0A9W9G415"/>
<reference evidence="2" key="2">
    <citation type="journal article" date="2023" name="IMA Fungus">
        <title>Comparative genomic study of the Penicillium genus elucidates a diverse pangenome and 15 lateral gene transfer events.</title>
        <authorList>
            <person name="Petersen C."/>
            <person name="Sorensen T."/>
            <person name="Nielsen M.R."/>
            <person name="Sondergaard T.E."/>
            <person name="Sorensen J.L."/>
            <person name="Fitzpatrick D.A."/>
            <person name="Frisvad J.C."/>
            <person name="Nielsen K.L."/>
        </authorList>
    </citation>
    <scope>NUCLEOTIDE SEQUENCE</scope>
    <source>
        <strain evidence="2">IBT 30761</strain>
    </source>
</reference>
<evidence type="ECO:0000256" key="1">
    <source>
        <dbReference type="SAM" id="Phobius"/>
    </source>
</evidence>
<keyword evidence="3" id="KW-1185">Reference proteome</keyword>
<protein>
    <submittedName>
        <fullName evidence="2">Uncharacterized protein</fullName>
    </submittedName>
</protein>
<evidence type="ECO:0000313" key="2">
    <source>
        <dbReference type="EMBL" id="KAJ5111573.1"/>
    </source>
</evidence>
<dbReference type="PANTHER" id="PTHR35895">
    <property type="entry name" value="CHROMOSOME 16, WHOLE GENOME SHOTGUN SEQUENCE"/>
    <property type="match status" value="1"/>
</dbReference>
<keyword evidence="1" id="KW-0472">Membrane</keyword>
<sequence length="452" mass="49281">MGKNTDDRPAYLSSNDAKYSLGVHRGPLPPAGLDDTAKLEQVESAGGLSLATTRTRRERLTRHWKRFWCCYLIGNVIFLAIFLPVFFLVAIPAISQLVVNKSDLVLVSAAVLNPQPDSIQLTLKSALDLKIALPVRIEPIDLNLFMRDTGADRPWTNITLDGMTIKGNTTLGVDNQHRPLVDQDVWVDYVHDVVFKKYSTLSLRGSTNSYLGVLKSHVTMDKDVTSPTLDSFKDFTLSDSTLLLPAREDGTNLIGNASLPNPSVLTLDIGTLVLDIKSGDLVLGNATLEDVTLYPGSNVFPVKATIDLKTAFSHLGEIIKQQASALGNGSLSLTTVTRSVTWKGTLVPYYTKVMSELPLVANVPLLDTIKNSIHNLIGSDGKLNLTSILHANSSSGSGLLSSMEDEFGDKAKRSALSDALKENIHVRNLFEDEHPVKRDIILDSIAGMYMKA</sequence>
<dbReference type="Pfam" id="PF12505">
    <property type="entry name" value="DUF3712"/>
    <property type="match status" value="1"/>
</dbReference>
<feature type="transmembrane region" description="Helical" evidence="1">
    <location>
        <begin position="67"/>
        <end position="91"/>
    </location>
</feature>
<accession>A0A9W9G415</accession>
<organism evidence="2 3">
    <name type="scientific">Penicillium argentinense</name>
    <dbReference type="NCBI Taxonomy" id="1131581"/>
    <lineage>
        <taxon>Eukaryota</taxon>
        <taxon>Fungi</taxon>
        <taxon>Dikarya</taxon>
        <taxon>Ascomycota</taxon>
        <taxon>Pezizomycotina</taxon>
        <taxon>Eurotiomycetes</taxon>
        <taxon>Eurotiomycetidae</taxon>
        <taxon>Eurotiales</taxon>
        <taxon>Aspergillaceae</taxon>
        <taxon>Penicillium</taxon>
    </lineage>
</organism>